<accession>A0ABD1LGG0</accession>
<dbReference type="EMBL" id="JBGMDY010000009">
    <property type="protein sequence ID" value="KAL2322632.1"/>
    <property type="molecule type" value="Genomic_DNA"/>
</dbReference>
<organism evidence="1 2">
    <name type="scientific">Flemingia macrophylla</name>
    <dbReference type="NCBI Taxonomy" id="520843"/>
    <lineage>
        <taxon>Eukaryota</taxon>
        <taxon>Viridiplantae</taxon>
        <taxon>Streptophyta</taxon>
        <taxon>Embryophyta</taxon>
        <taxon>Tracheophyta</taxon>
        <taxon>Spermatophyta</taxon>
        <taxon>Magnoliopsida</taxon>
        <taxon>eudicotyledons</taxon>
        <taxon>Gunneridae</taxon>
        <taxon>Pentapetalae</taxon>
        <taxon>rosids</taxon>
        <taxon>fabids</taxon>
        <taxon>Fabales</taxon>
        <taxon>Fabaceae</taxon>
        <taxon>Papilionoideae</taxon>
        <taxon>50 kb inversion clade</taxon>
        <taxon>NPAAA clade</taxon>
        <taxon>indigoferoid/millettioid clade</taxon>
        <taxon>Phaseoleae</taxon>
        <taxon>Flemingia</taxon>
    </lineage>
</organism>
<keyword evidence="2" id="KW-1185">Reference proteome</keyword>
<proteinExistence type="predicted"/>
<dbReference type="AlphaFoldDB" id="A0ABD1LGG0"/>
<name>A0ABD1LGG0_9FABA</name>
<sequence>MSVTPLNGFSFRGWYVLFSKPLIVICACGLPNDYVLFSKGNCNPYLDHRTNHILPRPSPLSLPFLITQEPSERRPSHCFSFPKPFENPLKNPFEKPFQPSHFPNPAILTDFASSMKQKLQCVKWLLLGFDILI</sequence>
<protein>
    <submittedName>
        <fullName evidence="1">Uncharacterized protein</fullName>
    </submittedName>
</protein>
<comment type="caution">
    <text evidence="1">The sequence shown here is derived from an EMBL/GenBank/DDBJ whole genome shotgun (WGS) entry which is preliminary data.</text>
</comment>
<evidence type="ECO:0000313" key="2">
    <source>
        <dbReference type="Proteomes" id="UP001603857"/>
    </source>
</evidence>
<evidence type="ECO:0000313" key="1">
    <source>
        <dbReference type="EMBL" id="KAL2322632.1"/>
    </source>
</evidence>
<dbReference type="Proteomes" id="UP001603857">
    <property type="component" value="Unassembled WGS sequence"/>
</dbReference>
<reference evidence="1 2" key="1">
    <citation type="submission" date="2024-08" db="EMBL/GenBank/DDBJ databases">
        <title>Insights into the chromosomal genome structure of Flemingia macrophylla.</title>
        <authorList>
            <person name="Ding Y."/>
            <person name="Zhao Y."/>
            <person name="Bi W."/>
            <person name="Wu M."/>
            <person name="Zhao G."/>
            <person name="Gong Y."/>
            <person name="Li W."/>
            <person name="Zhang P."/>
        </authorList>
    </citation>
    <scope>NUCLEOTIDE SEQUENCE [LARGE SCALE GENOMIC DNA]</scope>
    <source>
        <strain evidence="1">DYQJB</strain>
        <tissue evidence="1">Leaf</tissue>
    </source>
</reference>
<gene>
    <name evidence="1" type="ORF">Fmac_027011</name>
</gene>